<name>A0AAW1SW93_9CHLO</name>
<dbReference type="AlphaFoldDB" id="A0AAW1SW93"/>
<dbReference type="Proteomes" id="UP001485043">
    <property type="component" value="Unassembled WGS sequence"/>
</dbReference>
<proteinExistence type="predicted"/>
<dbReference type="InterPro" id="IPR016024">
    <property type="entry name" value="ARM-type_fold"/>
</dbReference>
<reference evidence="1 2" key="1">
    <citation type="journal article" date="2024" name="Nat. Commun.">
        <title>Phylogenomics reveals the evolutionary origins of lichenization in chlorophyte algae.</title>
        <authorList>
            <person name="Puginier C."/>
            <person name="Libourel C."/>
            <person name="Otte J."/>
            <person name="Skaloud P."/>
            <person name="Haon M."/>
            <person name="Grisel S."/>
            <person name="Petersen M."/>
            <person name="Berrin J.G."/>
            <person name="Delaux P.M."/>
            <person name="Dal Grande F."/>
            <person name="Keller J."/>
        </authorList>
    </citation>
    <scope>NUCLEOTIDE SEQUENCE [LARGE SCALE GENOMIC DNA]</scope>
    <source>
        <strain evidence="1 2">SAG 2523</strain>
    </source>
</reference>
<organism evidence="1 2">
    <name type="scientific">Apatococcus fuscideae</name>
    <dbReference type="NCBI Taxonomy" id="2026836"/>
    <lineage>
        <taxon>Eukaryota</taxon>
        <taxon>Viridiplantae</taxon>
        <taxon>Chlorophyta</taxon>
        <taxon>core chlorophytes</taxon>
        <taxon>Trebouxiophyceae</taxon>
        <taxon>Chlorellales</taxon>
        <taxon>Chlorellaceae</taxon>
        <taxon>Apatococcus</taxon>
    </lineage>
</organism>
<accession>A0AAW1SW93</accession>
<dbReference type="EMBL" id="JALJOV010000853">
    <property type="protein sequence ID" value="KAK9860347.1"/>
    <property type="molecule type" value="Genomic_DNA"/>
</dbReference>
<protein>
    <submittedName>
        <fullName evidence="1">Uncharacterized protein</fullName>
    </submittedName>
</protein>
<dbReference type="SUPFAM" id="SSF48371">
    <property type="entry name" value="ARM repeat"/>
    <property type="match status" value="1"/>
</dbReference>
<sequence length="788" mass="86072">MAEARRASQDNGVEQSLLALSKLATHLEQASSLPVETSNVSQLLSAVLSHMNQLEPNGSADCYSILQAAQQACSQAFHRLLDMQQQPPAHDIEPEGISTVRIFLQLVHGILCQRKWLQALGSENFRALRNSLCKTLKASIIPLVELAFAAHGQQTQQSAALTAALQSLWAIARSSACALREGPDELRSYPLLNCTWVTCMKMLTSEPEKMCSLVLQTDESKQSLLSCLLDSIQQEYSLCRSDPSDQHIQVMKFWLQHLHRLASALPHVALQNWEVFLQRASSWLQDIHQLCCNGHDIANDIHVKLQSLLATRLSIVCNLSMSAAGDHELQALFSLLDGQQPPELLLVAEMLARPGLISGAKFKQMAAEQLLPKLFAQAQEALHDFPAGLQCSCITRVHSAAVAFLANCCSAGCGWQEGQVALFKLALNPDPLVQQLLSFAWGGILRRSDDSLARAHLSALYSVLCGVLRLEAAQDAYERPSATVEQLAALLAGLCLSASSIPRRCLQQIFWQVASSPATASPADPALAAISCRLLRLSQGRQADRQDMQRRADLLQETLLQATAHPASPQLLQILVKAEELVLCLQAASPHKMVDMPMTMNSLLECLASLGDHTQRDACQAQALKIILRLLASTDDNTWLSPVLPIIQEHQLWNTKATTTVASLLGVCAGIEPRPQAIFHATLTVPTWPVKHAAMQGFLHFMRAPGSTSFQTMLPPALYDQQQQQQQQALGMLEQGLQILEEVLANGGGENLRFDGCSGLAQKEADMQCLLASLMGRLQAVQTQIGHT</sequence>
<keyword evidence="2" id="KW-1185">Reference proteome</keyword>
<evidence type="ECO:0000313" key="1">
    <source>
        <dbReference type="EMBL" id="KAK9860347.1"/>
    </source>
</evidence>
<gene>
    <name evidence="1" type="ORF">WJX84_007585</name>
</gene>
<evidence type="ECO:0000313" key="2">
    <source>
        <dbReference type="Proteomes" id="UP001485043"/>
    </source>
</evidence>
<comment type="caution">
    <text evidence="1">The sequence shown here is derived from an EMBL/GenBank/DDBJ whole genome shotgun (WGS) entry which is preliminary data.</text>
</comment>